<evidence type="ECO:0000259" key="1">
    <source>
        <dbReference type="Pfam" id="PF01592"/>
    </source>
</evidence>
<evidence type="ECO:0000313" key="2">
    <source>
        <dbReference type="EMBL" id="MBW0145512.1"/>
    </source>
</evidence>
<dbReference type="EMBL" id="JAHVAH010000001">
    <property type="protein sequence ID" value="MBW0145512.1"/>
    <property type="molecule type" value="Genomic_DNA"/>
</dbReference>
<protein>
    <submittedName>
        <fullName evidence="2">Iron-sulfur cluster assembly scaffold protein</fullName>
    </submittedName>
</protein>
<sequence length="146" mass="15727">MAAGLTEPPYTKDILRLAAGQEHHGKLADPDAIVERRSRTCGSTIALDLATVDRRVADIAVRVEACAYGQAAATLMTRYARGKTREEVDAAIAALKHWLDGSSEDPGDWPEIDRLAPARPRTGRHGAILLPFEALSEALGETIDGR</sequence>
<keyword evidence="3" id="KW-1185">Reference proteome</keyword>
<dbReference type="Proteomes" id="UP000698028">
    <property type="component" value="Unassembled WGS sequence"/>
</dbReference>
<dbReference type="RefSeq" id="WP_218633411.1">
    <property type="nucleotide sequence ID" value="NZ_JAHVAH010000001.1"/>
</dbReference>
<gene>
    <name evidence="2" type="ORF">KTQ36_09420</name>
</gene>
<comment type="caution">
    <text evidence="2">The sequence shown here is derived from an EMBL/GenBank/DDBJ whole genome shotgun (WGS) entry which is preliminary data.</text>
</comment>
<dbReference type="InterPro" id="IPR002871">
    <property type="entry name" value="NIF_FeS_clus_asmbl_NifU_N"/>
</dbReference>
<organism evidence="2 3">
    <name type="scientific">Sphingomicrobium clamense</name>
    <dbReference type="NCBI Taxonomy" id="2851013"/>
    <lineage>
        <taxon>Bacteria</taxon>
        <taxon>Pseudomonadati</taxon>
        <taxon>Pseudomonadota</taxon>
        <taxon>Alphaproteobacteria</taxon>
        <taxon>Sphingomonadales</taxon>
        <taxon>Sphingomonadaceae</taxon>
        <taxon>Sphingomicrobium</taxon>
    </lineage>
</organism>
<dbReference type="CDD" id="cd06664">
    <property type="entry name" value="IscU_like"/>
    <property type="match status" value="1"/>
</dbReference>
<reference evidence="2 3" key="1">
    <citation type="submission" date="2021-07" db="EMBL/GenBank/DDBJ databases">
        <title>The draft genome sequence of Sphingomicrobium sp. B8.</title>
        <authorList>
            <person name="Mu L."/>
        </authorList>
    </citation>
    <scope>NUCLEOTIDE SEQUENCE [LARGE SCALE GENOMIC DNA]</scope>
    <source>
        <strain evidence="2 3">B8</strain>
    </source>
</reference>
<proteinExistence type="predicted"/>
<name>A0ABS6V7F8_9SPHN</name>
<feature type="domain" description="NIF system FeS cluster assembly NifU N-terminal" evidence="1">
    <location>
        <begin position="10"/>
        <end position="88"/>
    </location>
</feature>
<dbReference type="Pfam" id="PF01592">
    <property type="entry name" value="NifU_N"/>
    <property type="match status" value="1"/>
</dbReference>
<evidence type="ECO:0000313" key="3">
    <source>
        <dbReference type="Proteomes" id="UP000698028"/>
    </source>
</evidence>
<accession>A0ABS6V7F8</accession>